<dbReference type="InterPro" id="IPR001296">
    <property type="entry name" value="Glyco_trans_1"/>
</dbReference>
<dbReference type="EMBL" id="CAFBNA010000207">
    <property type="protein sequence ID" value="CAB4950187.1"/>
    <property type="molecule type" value="Genomic_DNA"/>
</dbReference>
<dbReference type="CDD" id="cd03801">
    <property type="entry name" value="GT4_PimA-like"/>
    <property type="match status" value="1"/>
</dbReference>
<evidence type="ECO:0000259" key="1">
    <source>
        <dbReference type="Pfam" id="PF00534"/>
    </source>
</evidence>
<feature type="domain" description="Glycosyltransferase subfamily 4-like N-terminal" evidence="2">
    <location>
        <begin position="17"/>
        <end position="166"/>
    </location>
</feature>
<organism evidence="4">
    <name type="scientific">freshwater metagenome</name>
    <dbReference type="NCBI Taxonomy" id="449393"/>
    <lineage>
        <taxon>unclassified sequences</taxon>
        <taxon>metagenomes</taxon>
        <taxon>ecological metagenomes</taxon>
    </lineage>
</organism>
<gene>
    <name evidence="3" type="ORF">UFOPK2000_00679</name>
    <name evidence="4" type="ORF">UFOPK3708_01952</name>
</gene>
<dbReference type="GO" id="GO:0016758">
    <property type="term" value="F:hexosyltransferase activity"/>
    <property type="evidence" value="ECO:0007669"/>
    <property type="project" value="TreeGrafter"/>
</dbReference>
<dbReference type="SUPFAM" id="SSF53756">
    <property type="entry name" value="UDP-Glycosyltransferase/glycogen phosphorylase"/>
    <property type="match status" value="1"/>
</dbReference>
<proteinExistence type="predicted"/>
<dbReference type="Pfam" id="PF13439">
    <property type="entry name" value="Glyco_transf_4"/>
    <property type="match status" value="1"/>
</dbReference>
<dbReference type="PANTHER" id="PTHR45947:SF3">
    <property type="entry name" value="SULFOQUINOVOSYL TRANSFERASE SQD2"/>
    <property type="match status" value="1"/>
</dbReference>
<evidence type="ECO:0000259" key="2">
    <source>
        <dbReference type="Pfam" id="PF13439"/>
    </source>
</evidence>
<evidence type="ECO:0000313" key="4">
    <source>
        <dbReference type="EMBL" id="CAB4950187.1"/>
    </source>
</evidence>
<protein>
    <submittedName>
        <fullName evidence="4">Unannotated protein</fullName>
    </submittedName>
</protein>
<name>A0A6J7K4G5_9ZZZZ</name>
<dbReference type="PANTHER" id="PTHR45947">
    <property type="entry name" value="SULFOQUINOVOSYL TRANSFERASE SQD2"/>
    <property type="match status" value="1"/>
</dbReference>
<dbReference type="InterPro" id="IPR050194">
    <property type="entry name" value="Glycosyltransferase_grp1"/>
</dbReference>
<dbReference type="AlphaFoldDB" id="A0A6J7K4G5"/>
<reference evidence="4" key="1">
    <citation type="submission" date="2020-05" db="EMBL/GenBank/DDBJ databases">
        <authorList>
            <person name="Chiriac C."/>
            <person name="Salcher M."/>
            <person name="Ghai R."/>
            <person name="Kavagutti S V."/>
        </authorList>
    </citation>
    <scope>NUCLEOTIDE SEQUENCE</scope>
</reference>
<feature type="domain" description="Glycosyl transferase family 1" evidence="1">
    <location>
        <begin position="179"/>
        <end position="326"/>
    </location>
</feature>
<dbReference type="InterPro" id="IPR028098">
    <property type="entry name" value="Glyco_trans_4-like_N"/>
</dbReference>
<dbReference type="EMBL" id="CAEZVK010000058">
    <property type="protein sequence ID" value="CAB4630378.1"/>
    <property type="molecule type" value="Genomic_DNA"/>
</dbReference>
<sequence>MRIVFLAWRDTAHPQAGGSEVVIDQLATRLAARGHEVRLLHGGPSGNHAYRSVRIGGNYSQYLRAPIAFLRHGREVDVVVDVENGIPFFAPMWQRRPVVGLVHHIHTDQWAMQFPRPIAAIGRWLEGRLMPRAYRRAPFVTVSASTTEGLHALGIPLTHITTVEMGMEFDPIEPQPALQPRFLVLSRLVPHKRVELALKMWNNVRSTTGGTLVIVGDGPELDKLQNLAGPDVEFTGWVDEDRKREELSKAWLLIHPAHHEGWGTVVMEAAAASVPTLAFNVAGVRDSVEDGVTGLLATDERDFESKWIELARESTLRLNMASAAQARSATFTWDRAVDLFEAVLESAAHGR</sequence>
<dbReference type="Pfam" id="PF00534">
    <property type="entry name" value="Glycos_transf_1"/>
    <property type="match status" value="1"/>
</dbReference>
<evidence type="ECO:0000313" key="3">
    <source>
        <dbReference type="EMBL" id="CAB4630378.1"/>
    </source>
</evidence>
<accession>A0A6J7K4G5</accession>
<dbReference type="Gene3D" id="3.40.50.2000">
    <property type="entry name" value="Glycogen Phosphorylase B"/>
    <property type="match status" value="2"/>
</dbReference>